<dbReference type="Proteomes" id="UP000222542">
    <property type="component" value="Unassembled WGS sequence"/>
</dbReference>
<dbReference type="GO" id="GO:0044183">
    <property type="term" value="F:protein folding chaperone"/>
    <property type="evidence" value="ECO:0007669"/>
    <property type="project" value="EnsemblPlants"/>
</dbReference>
<evidence type="ECO:0000256" key="1">
    <source>
        <dbReference type="SAM" id="MobiDB-lite"/>
    </source>
</evidence>
<keyword evidence="3" id="KW-1185">Reference proteome</keyword>
<dbReference type="EMBL" id="AYRZ02000007">
    <property type="protein sequence ID" value="PHT77540.1"/>
    <property type="molecule type" value="Genomic_DNA"/>
</dbReference>
<name>A0A2G2Z6A6_CAPAN</name>
<sequence>MAKSKDDVSFGTAQARLSEDDALRIRYKAGTPLEGGKIADSEPVDLFPSAHSIENQQGKIADSQPVELSSSAQNIAAAKQKEEKHQDPVVYEDENMDKNLPPAAATLMFDSNKADNLTTNPP</sequence>
<evidence type="ECO:0000313" key="2">
    <source>
        <dbReference type="EMBL" id="PHT77540.1"/>
    </source>
</evidence>
<accession>A0A2G2Z6A6</accession>
<comment type="caution">
    <text evidence="2">The sequence shown here is derived from an EMBL/GenBank/DDBJ whole genome shotgun (WGS) entry which is preliminary data.</text>
</comment>
<dbReference type="PANTHER" id="PTHR37732">
    <property type="entry name" value="OS08G0104400 PROTEIN"/>
    <property type="match status" value="1"/>
</dbReference>
<dbReference type="STRING" id="4072.A0A2G2Z6A6"/>
<protein>
    <recommendedName>
        <fullName evidence="4">Seed maturation protein</fullName>
    </recommendedName>
</protein>
<dbReference type="AlphaFoldDB" id="A0A2G2Z6A6"/>
<dbReference type="GO" id="GO:0009408">
    <property type="term" value="P:response to heat"/>
    <property type="evidence" value="ECO:0007669"/>
    <property type="project" value="EnsemblPlants"/>
</dbReference>
<dbReference type="GO" id="GO:0010231">
    <property type="term" value="P:maintenance of seed dormancy"/>
    <property type="evidence" value="ECO:0007669"/>
    <property type="project" value="EnsemblPlants"/>
</dbReference>
<dbReference type="PANTHER" id="PTHR37732:SF2">
    <property type="entry name" value="SEED MATURATION PROTEIN 1"/>
    <property type="match status" value="1"/>
</dbReference>
<reference evidence="2 3" key="2">
    <citation type="journal article" date="2017" name="Genome Biol.">
        <title>New reference genome sequences of hot pepper reveal the massive evolution of plant disease-resistance genes by retroduplication.</title>
        <authorList>
            <person name="Kim S."/>
            <person name="Park J."/>
            <person name="Yeom S.I."/>
            <person name="Kim Y.M."/>
            <person name="Seo E."/>
            <person name="Kim K.T."/>
            <person name="Kim M.S."/>
            <person name="Lee J.M."/>
            <person name="Cheong K."/>
            <person name="Shin H.S."/>
            <person name="Kim S.B."/>
            <person name="Han K."/>
            <person name="Lee J."/>
            <person name="Park M."/>
            <person name="Lee H.A."/>
            <person name="Lee H.Y."/>
            <person name="Lee Y."/>
            <person name="Oh S."/>
            <person name="Lee J.H."/>
            <person name="Choi E."/>
            <person name="Choi E."/>
            <person name="Lee S.E."/>
            <person name="Jeon J."/>
            <person name="Kim H."/>
            <person name="Choi G."/>
            <person name="Song H."/>
            <person name="Lee J."/>
            <person name="Lee S.C."/>
            <person name="Kwon J.K."/>
            <person name="Lee H.Y."/>
            <person name="Koo N."/>
            <person name="Hong Y."/>
            <person name="Kim R.W."/>
            <person name="Kang W.H."/>
            <person name="Huh J.H."/>
            <person name="Kang B.C."/>
            <person name="Yang T.J."/>
            <person name="Lee Y.H."/>
            <person name="Bennetzen J.L."/>
            <person name="Choi D."/>
        </authorList>
    </citation>
    <scope>NUCLEOTIDE SEQUENCE [LARGE SCALE GENOMIC DNA]</scope>
    <source>
        <strain evidence="3">cv. CM334</strain>
    </source>
</reference>
<evidence type="ECO:0000313" key="3">
    <source>
        <dbReference type="Proteomes" id="UP000222542"/>
    </source>
</evidence>
<dbReference type="Gramene" id="PHT77540">
    <property type="protein sequence ID" value="PHT77540"/>
    <property type="gene ID" value="T459_21062"/>
</dbReference>
<dbReference type="InterPro" id="IPR044984">
    <property type="entry name" value="SMP1"/>
</dbReference>
<organism evidence="2 3">
    <name type="scientific">Capsicum annuum</name>
    <name type="common">Capsicum pepper</name>
    <dbReference type="NCBI Taxonomy" id="4072"/>
    <lineage>
        <taxon>Eukaryota</taxon>
        <taxon>Viridiplantae</taxon>
        <taxon>Streptophyta</taxon>
        <taxon>Embryophyta</taxon>
        <taxon>Tracheophyta</taxon>
        <taxon>Spermatophyta</taxon>
        <taxon>Magnoliopsida</taxon>
        <taxon>eudicotyledons</taxon>
        <taxon>Gunneridae</taxon>
        <taxon>Pentapetalae</taxon>
        <taxon>asterids</taxon>
        <taxon>lamiids</taxon>
        <taxon>Solanales</taxon>
        <taxon>Solanaceae</taxon>
        <taxon>Solanoideae</taxon>
        <taxon>Capsiceae</taxon>
        <taxon>Capsicum</taxon>
    </lineage>
</organism>
<evidence type="ECO:0008006" key="4">
    <source>
        <dbReference type="Google" id="ProtNLM"/>
    </source>
</evidence>
<reference evidence="2 3" key="1">
    <citation type="journal article" date="2014" name="Nat. Genet.">
        <title>Genome sequence of the hot pepper provides insights into the evolution of pungency in Capsicum species.</title>
        <authorList>
            <person name="Kim S."/>
            <person name="Park M."/>
            <person name="Yeom S.I."/>
            <person name="Kim Y.M."/>
            <person name="Lee J.M."/>
            <person name="Lee H.A."/>
            <person name="Seo E."/>
            <person name="Choi J."/>
            <person name="Cheong K."/>
            <person name="Kim K.T."/>
            <person name="Jung K."/>
            <person name="Lee G.W."/>
            <person name="Oh S.K."/>
            <person name="Bae C."/>
            <person name="Kim S.B."/>
            <person name="Lee H.Y."/>
            <person name="Kim S.Y."/>
            <person name="Kim M.S."/>
            <person name="Kang B.C."/>
            <person name="Jo Y.D."/>
            <person name="Yang H.B."/>
            <person name="Jeong H.J."/>
            <person name="Kang W.H."/>
            <person name="Kwon J.K."/>
            <person name="Shin C."/>
            <person name="Lim J.Y."/>
            <person name="Park J.H."/>
            <person name="Huh J.H."/>
            <person name="Kim J.S."/>
            <person name="Kim B.D."/>
            <person name="Cohen O."/>
            <person name="Paran I."/>
            <person name="Suh M.C."/>
            <person name="Lee S.B."/>
            <person name="Kim Y.K."/>
            <person name="Shin Y."/>
            <person name="Noh S.J."/>
            <person name="Park J."/>
            <person name="Seo Y.S."/>
            <person name="Kwon S.Y."/>
            <person name="Kim H.A."/>
            <person name="Park J.M."/>
            <person name="Kim H.J."/>
            <person name="Choi S.B."/>
            <person name="Bosland P.W."/>
            <person name="Reeves G."/>
            <person name="Jo S.H."/>
            <person name="Lee B.W."/>
            <person name="Cho H.T."/>
            <person name="Choi H.S."/>
            <person name="Lee M.S."/>
            <person name="Yu Y."/>
            <person name="Do Choi Y."/>
            <person name="Park B.S."/>
            <person name="van Deynze A."/>
            <person name="Ashrafi H."/>
            <person name="Hill T."/>
            <person name="Kim W.T."/>
            <person name="Pai H.S."/>
            <person name="Ahn H.K."/>
            <person name="Yeam I."/>
            <person name="Giovannoni J.J."/>
            <person name="Rose J.K."/>
            <person name="Sorensen I."/>
            <person name="Lee S.J."/>
            <person name="Kim R.W."/>
            <person name="Choi I.Y."/>
            <person name="Choi B.S."/>
            <person name="Lim J.S."/>
            <person name="Lee Y.H."/>
            <person name="Choi D."/>
        </authorList>
    </citation>
    <scope>NUCLEOTIDE SEQUENCE [LARGE SCALE GENOMIC DNA]</scope>
    <source>
        <strain evidence="3">cv. CM334</strain>
    </source>
</reference>
<dbReference type="OMA" id="MFDSNKA"/>
<gene>
    <name evidence="2" type="ORF">T459_21062</name>
</gene>
<proteinExistence type="predicted"/>
<feature type="region of interest" description="Disordered" evidence="1">
    <location>
        <begin position="69"/>
        <end position="96"/>
    </location>
</feature>